<protein>
    <submittedName>
        <fullName evidence="1">Uncharacterized protein</fullName>
    </submittedName>
</protein>
<dbReference type="RefSeq" id="WP_021738360.1">
    <property type="nucleotide sequence ID" value="NZ_KI271099.1"/>
</dbReference>
<name>U2PJ90_EUBRA</name>
<dbReference type="EMBL" id="AWVJ01000047">
    <property type="protein sequence ID" value="ERK50605.1"/>
    <property type="molecule type" value="Genomic_DNA"/>
</dbReference>
<dbReference type="PATRIC" id="fig|1256908.3.peg.612"/>
<sequence length="202" mass="23411">MSNKLVRKKKNKPKYGWMQDEIDALARKDARGRQLAGYGVTMANHALEIGFWVLHDKFGFGKKRLNRMMDCINAYLVAEYNEELSIRQLPLALQKMKVQIDVCAEAKKVPQRCRLKMAEMSRMNNPNEFRTRMYVITEALSVTYAMICTELVTREKMSGAKICEFMNECTAFINDYLDGGWVCQEDIRYQLEKETGVKVALK</sequence>
<dbReference type="AlphaFoldDB" id="U2PJ90"/>
<dbReference type="Proteomes" id="UP000016608">
    <property type="component" value="Unassembled WGS sequence"/>
</dbReference>
<organism evidence="1 2">
    <name type="scientific">Eubacterium ramulus ATCC 29099</name>
    <dbReference type="NCBI Taxonomy" id="1256908"/>
    <lineage>
        <taxon>Bacteria</taxon>
        <taxon>Bacillati</taxon>
        <taxon>Bacillota</taxon>
        <taxon>Clostridia</taxon>
        <taxon>Eubacteriales</taxon>
        <taxon>Eubacteriaceae</taxon>
        <taxon>Eubacterium</taxon>
    </lineage>
</organism>
<dbReference type="HOGENOM" id="CLU_1352927_0_0_9"/>
<reference evidence="1 2" key="1">
    <citation type="submission" date="2013-06" db="EMBL/GenBank/DDBJ databases">
        <authorList>
            <person name="Weinstock G."/>
            <person name="Sodergren E."/>
            <person name="Lobos E.A."/>
            <person name="Fulton L."/>
            <person name="Fulton R."/>
            <person name="Courtney L."/>
            <person name="Fronick C."/>
            <person name="O'Laughlin M."/>
            <person name="Godfrey J."/>
            <person name="Wilson R.M."/>
            <person name="Miner T."/>
            <person name="Farmer C."/>
            <person name="Delehaunty K."/>
            <person name="Cordes M."/>
            <person name="Minx P."/>
            <person name="Tomlinson C."/>
            <person name="Chen J."/>
            <person name="Wollam A."/>
            <person name="Pepin K.H."/>
            <person name="Bhonagiri V."/>
            <person name="Zhang X."/>
            <person name="Warren W."/>
            <person name="Mitreva M."/>
            <person name="Mardis E.R."/>
            <person name="Wilson R.K."/>
        </authorList>
    </citation>
    <scope>NUCLEOTIDE SEQUENCE [LARGE SCALE GENOMIC DNA]</scope>
    <source>
        <strain evidence="1 2">ATCC 29099</strain>
    </source>
</reference>
<gene>
    <name evidence="1" type="ORF">HMPREF0373_00665</name>
</gene>
<dbReference type="GeneID" id="42785871"/>
<keyword evidence="2" id="KW-1185">Reference proteome</keyword>
<accession>U2PJ90</accession>
<comment type="caution">
    <text evidence="1">The sequence shown here is derived from an EMBL/GenBank/DDBJ whole genome shotgun (WGS) entry which is preliminary data.</text>
</comment>
<evidence type="ECO:0000313" key="1">
    <source>
        <dbReference type="EMBL" id="ERK50605.1"/>
    </source>
</evidence>
<proteinExistence type="predicted"/>
<evidence type="ECO:0000313" key="2">
    <source>
        <dbReference type="Proteomes" id="UP000016608"/>
    </source>
</evidence>